<dbReference type="AlphaFoldDB" id="A0A8J7SN40"/>
<evidence type="ECO:0000259" key="2">
    <source>
        <dbReference type="Pfam" id="PF05170"/>
    </source>
</evidence>
<dbReference type="GO" id="GO:0090313">
    <property type="term" value="P:regulation of protein targeting to membrane"/>
    <property type="evidence" value="ECO:0007669"/>
    <property type="project" value="TreeGrafter"/>
</dbReference>
<name>A0A8J7SN40_9PROT</name>
<reference evidence="3" key="1">
    <citation type="submission" date="2021-04" db="EMBL/GenBank/DDBJ databases">
        <authorList>
            <person name="Zhang D.-C."/>
        </authorList>
    </citation>
    <scope>NUCLEOTIDE SEQUENCE</scope>
    <source>
        <strain evidence="3">CGMCC 1.15697</strain>
    </source>
</reference>
<dbReference type="InterPro" id="IPR052894">
    <property type="entry name" value="AsmA-related"/>
</dbReference>
<dbReference type="RefSeq" id="WP_210681976.1">
    <property type="nucleotide sequence ID" value="NZ_JAGMWN010000004.1"/>
</dbReference>
<accession>A0A8J7SN40</accession>
<protein>
    <submittedName>
        <fullName evidence="3">AsmA family protein</fullName>
    </submittedName>
</protein>
<dbReference type="PANTHER" id="PTHR30441">
    <property type="entry name" value="DUF748 DOMAIN-CONTAINING PROTEIN"/>
    <property type="match status" value="1"/>
</dbReference>
<evidence type="ECO:0000313" key="4">
    <source>
        <dbReference type="Proteomes" id="UP000672602"/>
    </source>
</evidence>
<keyword evidence="4" id="KW-1185">Reference proteome</keyword>
<feature type="region of interest" description="Disordered" evidence="1">
    <location>
        <begin position="581"/>
        <end position="608"/>
    </location>
</feature>
<dbReference type="GO" id="GO:0005886">
    <property type="term" value="C:plasma membrane"/>
    <property type="evidence" value="ECO:0007669"/>
    <property type="project" value="TreeGrafter"/>
</dbReference>
<proteinExistence type="predicted"/>
<dbReference type="EMBL" id="JAGMWN010000004">
    <property type="protein sequence ID" value="MBP5857391.1"/>
    <property type="molecule type" value="Genomic_DNA"/>
</dbReference>
<feature type="compositionally biased region" description="Low complexity" evidence="1">
    <location>
        <begin position="587"/>
        <end position="604"/>
    </location>
</feature>
<sequence length="1019" mass="105740">MKRLYWAAGLACAGLVGALFIAPRFVDWDAWKPDIEQGAAAWLNMPLAIDGNLAVDLLPSPRLTATQVTLGPADAPAATMRWVRASLDLRELIKGSIVLKSVRLVEPEVHINRMIAATEGASPDGATAPSGDGGSAAPNFLGGTDALNTIPFEIVDGVFRGTPIENLAVRLDDVDGTLSVRPGAGGIAAETGFDGAFTLASRRLSGGFRMQARDDGLRLGVELSAADVRADNPQGVSRLSFSGRSSGEDRGRIAGDLRITAGRLTALPWLPGAVMAEAERIAPGAVTLEGRLIADRTEETIRLEQASASTDDLRGTGGLGLSLAGRPRLNLTLSLASLDLTRLDEPSASAARGDLLDGEGEALGSEAALPALLGDTRPAGEAGPLALDDPARFPEALSARFAAFHAALLARVRSIAAASRAFDGIATTLDISADTLRLPGGVVRQAALRASASSGELLIERASALLPGGSDLAVFGFIDTDVDAPRFEGELALQSDDARRVLEWLGWEEEAWVRAIPDDRLRSVRLSASAVLDRESLRVSDILADIDAATLSGSAHLEAGTGGPRLSVDFDADSLNIDAYRGDLSDDPTGTDPASPDPAADAAGRGMVTDAGRPAPFMAGEMVQFFSRASAWAKALAGAPIAFDIDVGRVTAARRAYEGARFTLGTREGERRVTLSVDQVASIGLRAALRFPVEEARVDWRLALRVEGPDLGTSAAAFGASPHWTQRARAVEAGFLRATVDGNSAGLGFRADLGAGPQAIDGEARYQLTLGGVLSPGREGGYRLQVSQGRLLNRGRSFDGVQGVARIAHPFDAARTIAIDSARLNLLGGTLDVSGLAAAASAGGVDLDLRGGLTSIDLARAVGDIGPLVRVDGEAQLTGRLIGRDVGFVDPWAGLSGEGRLDGRASLAVRPGAAGQAAGVAQVERLANKLSDYFGGEGGALGGTFTLDAGHLSIPDLAVEASGARAAGRIDADLAEDRLDVRFSVREPSADSSYLELEARGPMTSLDVRTAGSWISGNR</sequence>
<comment type="caution">
    <text evidence="3">The sequence shown here is derived from an EMBL/GenBank/DDBJ whole genome shotgun (WGS) entry which is preliminary data.</text>
</comment>
<feature type="domain" description="AsmA" evidence="2">
    <location>
        <begin position="15"/>
        <end position="113"/>
    </location>
</feature>
<feature type="region of interest" description="Disordered" evidence="1">
    <location>
        <begin position="120"/>
        <end position="139"/>
    </location>
</feature>
<dbReference type="PANTHER" id="PTHR30441:SF4">
    <property type="entry name" value="PROTEIN ASMA"/>
    <property type="match status" value="1"/>
</dbReference>
<gene>
    <name evidence="3" type="ORF">KAJ83_10255</name>
</gene>
<organism evidence="3 4">
    <name type="scientific">Marivibrio halodurans</name>
    <dbReference type="NCBI Taxonomy" id="2039722"/>
    <lineage>
        <taxon>Bacteria</taxon>
        <taxon>Pseudomonadati</taxon>
        <taxon>Pseudomonadota</taxon>
        <taxon>Alphaproteobacteria</taxon>
        <taxon>Rhodospirillales</taxon>
        <taxon>Rhodospirillaceae</taxon>
        <taxon>Marivibrio</taxon>
    </lineage>
</organism>
<dbReference type="Pfam" id="PF05170">
    <property type="entry name" value="AsmA"/>
    <property type="match status" value="1"/>
</dbReference>
<evidence type="ECO:0000313" key="3">
    <source>
        <dbReference type="EMBL" id="MBP5857391.1"/>
    </source>
</evidence>
<evidence type="ECO:0000256" key="1">
    <source>
        <dbReference type="SAM" id="MobiDB-lite"/>
    </source>
</evidence>
<dbReference type="InterPro" id="IPR007844">
    <property type="entry name" value="AsmA"/>
</dbReference>
<dbReference type="Proteomes" id="UP000672602">
    <property type="component" value="Unassembled WGS sequence"/>
</dbReference>